<accession>A0A8S5SG11</accession>
<evidence type="ECO:0000313" key="1">
    <source>
        <dbReference type="EMBL" id="DAF49988.1"/>
    </source>
</evidence>
<name>A0A8S5SG11_9CAUD</name>
<reference evidence="1" key="1">
    <citation type="journal article" date="2021" name="Proc. Natl. Acad. Sci. U.S.A.">
        <title>A Catalog of Tens of Thousands of Viruses from Human Metagenomes Reveals Hidden Associations with Chronic Diseases.</title>
        <authorList>
            <person name="Tisza M.J."/>
            <person name="Buck C.B."/>
        </authorList>
    </citation>
    <scope>NUCLEOTIDE SEQUENCE</scope>
    <source>
        <strain evidence="1">CtxvK3</strain>
    </source>
</reference>
<proteinExistence type="predicted"/>
<sequence>MIDSEVIRLMTPYTPRDTGALINSATRNTQIGSGLVKQGGPSAPYARRWYYNKEGAHFVGGKTDHWFEKAMRNGGAETILKKAQQMIGDGE</sequence>
<protein>
    <submittedName>
        <fullName evidence="1">Minor capsid protein</fullName>
    </submittedName>
</protein>
<dbReference type="EMBL" id="BK032591">
    <property type="protein sequence ID" value="DAF49988.1"/>
    <property type="molecule type" value="Genomic_DNA"/>
</dbReference>
<organism evidence="1">
    <name type="scientific">Siphoviridae sp. ctxvK3</name>
    <dbReference type="NCBI Taxonomy" id="2827975"/>
    <lineage>
        <taxon>Viruses</taxon>
        <taxon>Duplodnaviria</taxon>
        <taxon>Heunggongvirae</taxon>
        <taxon>Uroviricota</taxon>
        <taxon>Caudoviricetes</taxon>
    </lineage>
</organism>